<name>A0A388KUS5_CHABU</name>
<feature type="domain" description="EGF-like" evidence="8">
    <location>
        <begin position="1033"/>
        <end position="1044"/>
    </location>
</feature>
<comment type="caution">
    <text evidence="9">The sequence shown here is derived from an EMBL/GenBank/DDBJ whole genome shotgun (WGS) entry which is preliminary data.</text>
</comment>
<feature type="region of interest" description="Disordered" evidence="7">
    <location>
        <begin position="116"/>
        <end position="192"/>
    </location>
</feature>
<dbReference type="AlphaFoldDB" id="A0A388KUS5"/>
<dbReference type="Pfam" id="PF12036">
    <property type="entry name" value="DUF3522"/>
    <property type="match status" value="1"/>
</dbReference>
<organism evidence="9 10">
    <name type="scientific">Chara braunii</name>
    <name type="common">Braun's stonewort</name>
    <dbReference type="NCBI Taxonomy" id="69332"/>
    <lineage>
        <taxon>Eukaryota</taxon>
        <taxon>Viridiplantae</taxon>
        <taxon>Streptophyta</taxon>
        <taxon>Charophyceae</taxon>
        <taxon>Charales</taxon>
        <taxon>Characeae</taxon>
        <taxon>Chara</taxon>
    </lineage>
</organism>
<keyword evidence="5" id="KW-1133">Transmembrane helix</keyword>
<evidence type="ECO:0000313" key="9">
    <source>
        <dbReference type="EMBL" id="GBG73806.1"/>
    </source>
</evidence>
<evidence type="ECO:0000256" key="1">
    <source>
        <dbReference type="ARBA" id="ARBA00004651"/>
    </source>
</evidence>
<keyword evidence="4" id="KW-0812">Transmembrane</keyword>
<dbReference type="Gramene" id="GBG73806">
    <property type="protein sequence ID" value="GBG73806"/>
    <property type="gene ID" value="CBR_g17145"/>
</dbReference>
<keyword evidence="6" id="KW-0472">Membrane</keyword>
<evidence type="ECO:0000256" key="5">
    <source>
        <dbReference type="ARBA" id="ARBA00022989"/>
    </source>
</evidence>
<accession>A0A388KUS5</accession>
<dbReference type="Proteomes" id="UP000265515">
    <property type="component" value="Unassembled WGS sequence"/>
</dbReference>
<evidence type="ECO:0000256" key="7">
    <source>
        <dbReference type="SAM" id="MobiDB-lite"/>
    </source>
</evidence>
<dbReference type="OrthoDB" id="69646at2759"/>
<dbReference type="EMBL" id="BFEA01000190">
    <property type="protein sequence ID" value="GBG73806.1"/>
    <property type="molecule type" value="Genomic_DNA"/>
</dbReference>
<feature type="region of interest" description="Disordered" evidence="7">
    <location>
        <begin position="938"/>
        <end position="958"/>
    </location>
</feature>
<keyword evidence="10" id="KW-1185">Reference proteome</keyword>
<dbReference type="PANTHER" id="PTHR14319:SF3">
    <property type="entry name" value="TRANSMEMBRANE PROTEIN-LIKE PROTEIN"/>
    <property type="match status" value="1"/>
</dbReference>
<dbReference type="PANTHER" id="PTHR14319">
    <property type="entry name" value="FIVE-SPAN TRANSMEMBRANE PROTEIN M83"/>
    <property type="match status" value="1"/>
</dbReference>
<dbReference type="PROSITE" id="PS00022">
    <property type="entry name" value="EGF_1"/>
    <property type="match status" value="1"/>
</dbReference>
<dbReference type="InterPro" id="IPR000742">
    <property type="entry name" value="EGF"/>
</dbReference>
<feature type="compositionally biased region" description="Basic and acidic residues" evidence="7">
    <location>
        <begin position="437"/>
        <end position="453"/>
    </location>
</feature>
<evidence type="ECO:0000256" key="2">
    <source>
        <dbReference type="ARBA" id="ARBA00005542"/>
    </source>
</evidence>
<feature type="compositionally biased region" description="Basic and acidic residues" evidence="7">
    <location>
        <begin position="124"/>
        <end position="192"/>
    </location>
</feature>
<feature type="region of interest" description="Disordered" evidence="7">
    <location>
        <begin position="436"/>
        <end position="486"/>
    </location>
</feature>
<evidence type="ECO:0000313" key="10">
    <source>
        <dbReference type="Proteomes" id="UP000265515"/>
    </source>
</evidence>
<evidence type="ECO:0000256" key="4">
    <source>
        <dbReference type="ARBA" id="ARBA00022692"/>
    </source>
</evidence>
<gene>
    <name evidence="9" type="ORF">CBR_g17145</name>
</gene>
<dbReference type="InterPro" id="IPR021910">
    <property type="entry name" value="NGX6/PGAP6/MYMK"/>
</dbReference>
<feature type="region of interest" description="Disordered" evidence="7">
    <location>
        <begin position="55"/>
        <end position="74"/>
    </location>
</feature>
<reference evidence="9 10" key="1">
    <citation type="journal article" date="2018" name="Cell">
        <title>The Chara Genome: Secondary Complexity and Implications for Plant Terrestrialization.</title>
        <authorList>
            <person name="Nishiyama T."/>
            <person name="Sakayama H."/>
            <person name="Vries J.D."/>
            <person name="Buschmann H."/>
            <person name="Saint-Marcoux D."/>
            <person name="Ullrich K.K."/>
            <person name="Haas F.B."/>
            <person name="Vanderstraeten L."/>
            <person name="Becker D."/>
            <person name="Lang D."/>
            <person name="Vosolsobe S."/>
            <person name="Rombauts S."/>
            <person name="Wilhelmsson P.K.I."/>
            <person name="Janitza P."/>
            <person name="Kern R."/>
            <person name="Heyl A."/>
            <person name="Rumpler F."/>
            <person name="Villalobos L.I.A.C."/>
            <person name="Clay J.M."/>
            <person name="Skokan R."/>
            <person name="Toyoda A."/>
            <person name="Suzuki Y."/>
            <person name="Kagoshima H."/>
            <person name="Schijlen E."/>
            <person name="Tajeshwar N."/>
            <person name="Catarino B."/>
            <person name="Hetherington A.J."/>
            <person name="Saltykova A."/>
            <person name="Bonnot C."/>
            <person name="Breuninger H."/>
            <person name="Symeonidi A."/>
            <person name="Radhakrishnan G.V."/>
            <person name="Van Nieuwerburgh F."/>
            <person name="Deforce D."/>
            <person name="Chang C."/>
            <person name="Karol K.G."/>
            <person name="Hedrich R."/>
            <person name="Ulvskov P."/>
            <person name="Glockner G."/>
            <person name="Delwiche C.F."/>
            <person name="Petrasek J."/>
            <person name="Van de Peer Y."/>
            <person name="Friml J."/>
            <person name="Beilby M."/>
            <person name="Dolan L."/>
            <person name="Kohara Y."/>
            <person name="Sugano S."/>
            <person name="Fujiyama A."/>
            <person name="Delaux P.-M."/>
            <person name="Quint M."/>
            <person name="TheiBen G."/>
            <person name="Hagemann M."/>
            <person name="Harholt J."/>
            <person name="Dunand C."/>
            <person name="Zachgo S."/>
            <person name="Langdale J."/>
            <person name="Maumus F."/>
            <person name="Straeten D.V.D."/>
            <person name="Gould S.B."/>
            <person name="Rensing S.A."/>
        </authorList>
    </citation>
    <scope>NUCLEOTIDE SEQUENCE [LARGE SCALE GENOMIC DNA]</scope>
    <source>
        <strain evidence="9 10">S276</strain>
    </source>
</reference>
<evidence type="ECO:0000259" key="8">
    <source>
        <dbReference type="PROSITE" id="PS00022"/>
    </source>
</evidence>
<sequence length="1129" mass="123247">MAPLSRAYRSGRRRDRLIAARCAASLIMCVTIFGSRFLLPAASFVTAASLVQHGGSVSSSLDETKRREKPVQSVDADAWVPPREGRFSGGGNVDSYEEEGQTAMFDVMLLPGVGGDVGDVSGGMRDREEGGVRDSREEGGVRDRREEGGVRDSREEGGVSDSREEGGVRDMEEGGVRDREEEGVRDREEEGVADVVRDRVPQYGWRRRLHGEGGGGGGRGRGGLLMGNEVVDVGELGREAADGVGLSSTGVSVMAGDDGVDNVENEGDDDDVVITSVMSWPLRDVGPSDWEYYPVEIPHGTARVRLMLKPHWTYKSKAPMLCLRKGSLPLPSTAFNNISAAVTAAASATPVHSGACTWFNGPMDWNMTGKEVAPAVWWLGVFSDAADTRTQSKMIERGVIFSFSIHVAVYSCRDTLVQGGPDCTFKITPIHLPASEGKLHRAPPPERCHRDEVPGNESVVHNNNNGSARADDIEDGSEGSISNPESWVERETECVDIVNGKSAWRFYGLRIEREVAELAVMITTVPMATTSDDPLTKVKEPSHPLDKNPFFLALFVWAGGIPVIRLNASDTTPSPAGPSGSFVNGTRMLAEQGEYSTPVSSRMRLKWKLERWFGKLESKTRSGNKSERLVLGNDKFSMAVNGTARVVVPTPKLGWWYIGVKIGKRRSQRRTNDTSEAQGGLPEISQLCFNARWKLWRCISGYAGVDCNSDLTLLQRVLARKLEESYMDSHYVPKSLKSSQWSPPEGWFDIRPYHLPSNRRRLLGANMEGNANGTATSFPGTAGQGNPGSRGANIGAADIWRYFSFHVASGTSGTVLTAELRVNCSGMRMPLCEHEKMGAARSEQTNWIFQPELYARHGAVPTAQSFDVGVVPPWEVNLNGRGSHGAEIDCSKHNLGNGSAVSCGIAKRNGWIIYRIHLQYPLQGMWYLGVFWPQQRRSASPEGEPWTPSLSPAGLTKGFPEARHVDTKEENVKQDRDVGRVPGDSAHISGSVLEWEPEAQLRVRMHGCPRRCSNHGTCHNSLDGSGLHLYSFCYCGRMRGGVDCSVEVVRGVGQLLSYWTLVLSNGAALAPAFWSISHKAYLEWFVYTTSGMLSAVYHSCDAGGWCAAKYDTLLVTGSTPGNCADTVHR</sequence>
<evidence type="ECO:0000256" key="3">
    <source>
        <dbReference type="ARBA" id="ARBA00022475"/>
    </source>
</evidence>
<proteinExistence type="inferred from homology"/>
<evidence type="ECO:0000256" key="6">
    <source>
        <dbReference type="ARBA" id="ARBA00023136"/>
    </source>
</evidence>
<comment type="similarity">
    <text evidence="2">Belongs to the TMEM8 family.</text>
</comment>
<comment type="subcellular location">
    <subcellularLocation>
        <location evidence="1">Cell membrane</location>
        <topology evidence="1">Multi-pass membrane protein</topology>
    </subcellularLocation>
</comment>
<protein>
    <recommendedName>
        <fullName evidence="8">EGF-like domain-containing protein</fullName>
    </recommendedName>
</protein>
<keyword evidence="3" id="KW-1003">Cell membrane</keyword>
<dbReference type="GO" id="GO:0005886">
    <property type="term" value="C:plasma membrane"/>
    <property type="evidence" value="ECO:0007669"/>
    <property type="project" value="UniProtKB-SubCell"/>
</dbReference>